<dbReference type="Gene3D" id="1.20.1250.20">
    <property type="entry name" value="MFS general substrate transporter like domains"/>
    <property type="match status" value="1"/>
</dbReference>
<comment type="subcellular location">
    <subcellularLocation>
        <location evidence="1">Membrane</location>
        <topology evidence="1">Multi-pass membrane protein</topology>
    </subcellularLocation>
</comment>
<dbReference type="Proteomes" id="UP000749559">
    <property type="component" value="Unassembled WGS sequence"/>
</dbReference>
<dbReference type="OrthoDB" id="78663at2759"/>
<proteinExistence type="inferred from homology"/>
<dbReference type="EMBL" id="CAIIXF020000001">
    <property type="protein sequence ID" value="CAH1773259.1"/>
    <property type="molecule type" value="Genomic_DNA"/>
</dbReference>
<accession>A0A8J1UDK5</accession>
<comment type="similarity">
    <text evidence="2">Belongs to the unc-93 family.</text>
</comment>
<comment type="caution">
    <text evidence="6">The sequence shown here is derived from an EMBL/GenBank/DDBJ whole genome shotgun (WGS) entry which is preliminary data.</text>
</comment>
<keyword evidence="5" id="KW-0472">Membrane</keyword>
<name>A0A8J1UDK5_OWEFU</name>
<dbReference type="InterPro" id="IPR051951">
    <property type="entry name" value="UNC-93_regulatory"/>
</dbReference>
<dbReference type="GO" id="GO:0016020">
    <property type="term" value="C:membrane"/>
    <property type="evidence" value="ECO:0007669"/>
    <property type="project" value="UniProtKB-SubCell"/>
</dbReference>
<evidence type="ECO:0000313" key="6">
    <source>
        <dbReference type="EMBL" id="CAH1773259.1"/>
    </source>
</evidence>
<protein>
    <submittedName>
        <fullName evidence="6">Uncharacterized protein</fullName>
    </submittedName>
</protein>
<dbReference type="AlphaFoldDB" id="A0A8J1UDK5"/>
<dbReference type="Pfam" id="PF05978">
    <property type="entry name" value="UNC-93"/>
    <property type="match status" value="1"/>
</dbReference>
<evidence type="ECO:0000256" key="1">
    <source>
        <dbReference type="ARBA" id="ARBA00004141"/>
    </source>
</evidence>
<keyword evidence="4" id="KW-1133">Transmembrane helix</keyword>
<gene>
    <name evidence="6" type="ORF">OFUS_LOCUS881</name>
</gene>
<dbReference type="PANTHER" id="PTHR19444">
    <property type="entry name" value="UNC-93 RELATED"/>
    <property type="match status" value="1"/>
</dbReference>
<dbReference type="InterPro" id="IPR036259">
    <property type="entry name" value="MFS_trans_sf"/>
</dbReference>
<sequence length="554" mass="61755">MYRYIITYENCPLFERGMTCTKIDTNKLNNIKYLCHFFSIEFERSFCACLIEGDIEDKINKTITMDFKKKDLKNEETAQDPEDHQNTIKKKRRIMFSLIILSLTSMISHSAFFSLVSLQSSLNGAQGLGATTLSIRSAATVVSQLFLSSFLVQTFGAKWMFTVGIFSHGVFVAANFYPRTYTLYPASVIVGLTQGLVATSLGVYRSTIALDYADLTGEKDQVVLGRFSGIFFSLFNSARIWGNLISSLVLQQQQAPSTTLNSTKMVTTCGANFCPYEIDTMGNETTFQRPEDGRMYTLLGIYLGFVVVAVTIVILFLAPVESKTKKSSSVGMKILGTMKLHKNVKLLLIISLFLYIGFKNALMQSDFTQSFVTCELGVGFVGYSMLFIGVSNTVFAYIGGFLQKYLGRVTMVFMAALSHTAVMAAMLFWTPTATQLPMFFVLPFVWGVGDAVWQTQLSATTGILFATDMETAFSAKNLWHNVGSTLAFALSSNLCMYAKVLTNLGILLLGIVSYIAIEALMKYRWQKEHDLETYNDSPTKKEIYTIDGKFSITQ</sequence>
<evidence type="ECO:0000313" key="7">
    <source>
        <dbReference type="Proteomes" id="UP000749559"/>
    </source>
</evidence>
<organism evidence="6 7">
    <name type="scientific">Owenia fusiformis</name>
    <name type="common">Polychaete worm</name>
    <dbReference type="NCBI Taxonomy" id="6347"/>
    <lineage>
        <taxon>Eukaryota</taxon>
        <taxon>Metazoa</taxon>
        <taxon>Spiralia</taxon>
        <taxon>Lophotrochozoa</taxon>
        <taxon>Annelida</taxon>
        <taxon>Polychaeta</taxon>
        <taxon>Sedentaria</taxon>
        <taxon>Canalipalpata</taxon>
        <taxon>Sabellida</taxon>
        <taxon>Oweniida</taxon>
        <taxon>Oweniidae</taxon>
        <taxon>Owenia</taxon>
    </lineage>
</organism>
<dbReference type="PANTHER" id="PTHR19444:SF13">
    <property type="entry name" value="PROTEIN UNC-93 HOMOLOG A"/>
    <property type="match status" value="1"/>
</dbReference>
<evidence type="ECO:0000256" key="3">
    <source>
        <dbReference type="ARBA" id="ARBA00022692"/>
    </source>
</evidence>
<keyword evidence="7" id="KW-1185">Reference proteome</keyword>
<keyword evidence="3" id="KW-0812">Transmembrane</keyword>
<dbReference type="SUPFAM" id="SSF103473">
    <property type="entry name" value="MFS general substrate transporter"/>
    <property type="match status" value="1"/>
</dbReference>
<dbReference type="InterPro" id="IPR010291">
    <property type="entry name" value="Ion_channel_UNC-93"/>
</dbReference>
<evidence type="ECO:0000256" key="5">
    <source>
        <dbReference type="ARBA" id="ARBA00023136"/>
    </source>
</evidence>
<reference evidence="6" key="1">
    <citation type="submission" date="2022-03" db="EMBL/GenBank/DDBJ databases">
        <authorList>
            <person name="Martin C."/>
        </authorList>
    </citation>
    <scope>NUCLEOTIDE SEQUENCE</scope>
</reference>
<evidence type="ECO:0000256" key="4">
    <source>
        <dbReference type="ARBA" id="ARBA00022989"/>
    </source>
</evidence>
<evidence type="ECO:0000256" key="2">
    <source>
        <dbReference type="ARBA" id="ARBA00009172"/>
    </source>
</evidence>